<gene>
    <name evidence="8" type="ORF">NG821_01615</name>
</gene>
<keyword evidence="4 6" id="KW-0624">Polysaccharide degradation</keyword>
<comment type="catalytic activity">
    <reaction evidence="6">
        <text>Endohydrolysis of (1-&gt;4)-beta-D-xylosidic linkages in xylans.</text>
        <dbReference type="EC" id="3.2.1.8"/>
    </reaction>
</comment>
<comment type="caution">
    <text evidence="8">The sequence shown here is derived from an EMBL/GenBank/DDBJ whole genome shotgun (WGS) entry which is preliminary data.</text>
</comment>
<sequence length="373" mass="43305">MKFQKFIINIFVWTAFLPISGIERNANSTLKDVIGKYFLIGTAVTVDQIEGRDPKAASIIKNQFNSIVAENCMKPMYLEPLEGKFYWVQADSLVQFGLKNHMKVIGHVLLWHNQTAPWMFKNHCGELPNREEMIQRMHNYIDSVVGHFKGKIFGWDVINEAILEDGSYRKSTWYRAIGPEYFELAFKFAHEADPNAELYYNDYSMSNPRKRASVIKLIKRLKAAGCRIDAVGLQSHNGYNYPNLKEYEKSIQSFIAAGVKVQFTELDINMLPNPNEFGGADISQKFSYKKSLNPYVKGLSKEAQRIFNNQYLAFFKLYRKYAPHVNRVTLWGVSDNNSWLNDWPIPGRTNYPLLFDRKYHPKPIVRDIIKLFK</sequence>
<dbReference type="InterPro" id="IPR031158">
    <property type="entry name" value="GH10_AS"/>
</dbReference>
<dbReference type="PROSITE" id="PS00591">
    <property type="entry name" value="GH10_1"/>
    <property type="match status" value="1"/>
</dbReference>
<evidence type="ECO:0000256" key="6">
    <source>
        <dbReference type="RuleBase" id="RU361174"/>
    </source>
</evidence>
<evidence type="ECO:0000256" key="2">
    <source>
        <dbReference type="ARBA" id="ARBA00023277"/>
    </source>
</evidence>
<reference evidence="8 9" key="1">
    <citation type="submission" date="2022-06" db="EMBL/GenBank/DDBJ databases">
        <title>A taxonomic note on the genus Prevotella: Description of four novel genera and emended description of the genera Hallella and Xylanibacter.</title>
        <authorList>
            <person name="Hitch T.C.A."/>
        </authorList>
    </citation>
    <scope>NUCLEOTIDE SEQUENCE [LARGE SCALE GENOMIC DNA]</scope>
    <source>
        <strain evidence="8 9">DSM 100619</strain>
    </source>
</reference>
<dbReference type="InterPro" id="IPR001000">
    <property type="entry name" value="GH10_dom"/>
</dbReference>
<evidence type="ECO:0000256" key="1">
    <source>
        <dbReference type="ARBA" id="ARBA00022801"/>
    </source>
</evidence>
<protein>
    <recommendedName>
        <fullName evidence="6">Beta-xylanase</fullName>
        <ecNumber evidence="6">3.2.1.8</ecNumber>
    </recommendedName>
</protein>
<comment type="similarity">
    <text evidence="6">Belongs to the glycosyl hydrolase 10 (cellulase F) family.</text>
</comment>
<dbReference type="Gene3D" id="3.20.20.80">
    <property type="entry name" value="Glycosidases"/>
    <property type="match status" value="1"/>
</dbReference>
<evidence type="ECO:0000259" key="7">
    <source>
        <dbReference type="PROSITE" id="PS51760"/>
    </source>
</evidence>
<feature type="domain" description="GH10" evidence="7">
    <location>
        <begin position="24"/>
        <end position="371"/>
    </location>
</feature>
<dbReference type="EMBL" id="JAMXLY010000003">
    <property type="protein sequence ID" value="MCO6024554.1"/>
    <property type="molecule type" value="Genomic_DNA"/>
</dbReference>
<evidence type="ECO:0000313" key="9">
    <source>
        <dbReference type="Proteomes" id="UP001204015"/>
    </source>
</evidence>
<dbReference type="RefSeq" id="WP_252759915.1">
    <property type="nucleotide sequence ID" value="NZ_JAMXLY010000003.1"/>
</dbReference>
<evidence type="ECO:0000256" key="3">
    <source>
        <dbReference type="ARBA" id="ARBA00023295"/>
    </source>
</evidence>
<proteinExistence type="inferred from homology"/>
<dbReference type="Pfam" id="PF00331">
    <property type="entry name" value="Glyco_hydro_10"/>
    <property type="match status" value="1"/>
</dbReference>
<dbReference type="SMART" id="SM00633">
    <property type="entry name" value="Glyco_10"/>
    <property type="match status" value="1"/>
</dbReference>
<keyword evidence="9" id="KW-1185">Reference proteome</keyword>
<keyword evidence="3 6" id="KW-0326">Glycosidase</keyword>
<evidence type="ECO:0000256" key="4">
    <source>
        <dbReference type="ARBA" id="ARBA00023326"/>
    </source>
</evidence>
<dbReference type="InterPro" id="IPR017853">
    <property type="entry name" value="GH"/>
</dbReference>
<keyword evidence="2 6" id="KW-0119">Carbohydrate metabolism</keyword>
<organism evidence="8 9">
    <name type="scientific">Segatella cerevisiae</name>
    <dbReference type="NCBI Taxonomy" id="2053716"/>
    <lineage>
        <taxon>Bacteria</taxon>
        <taxon>Pseudomonadati</taxon>
        <taxon>Bacteroidota</taxon>
        <taxon>Bacteroidia</taxon>
        <taxon>Bacteroidales</taxon>
        <taxon>Prevotellaceae</taxon>
        <taxon>Segatella</taxon>
    </lineage>
</organism>
<dbReference type="SUPFAM" id="SSF51445">
    <property type="entry name" value="(Trans)glycosidases"/>
    <property type="match status" value="1"/>
</dbReference>
<evidence type="ECO:0000256" key="5">
    <source>
        <dbReference type="PROSITE-ProRule" id="PRU10061"/>
    </source>
</evidence>
<dbReference type="PROSITE" id="PS51760">
    <property type="entry name" value="GH10_2"/>
    <property type="match status" value="1"/>
</dbReference>
<feature type="active site" description="Nucleophile" evidence="5">
    <location>
        <position position="265"/>
    </location>
</feature>
<name>A0ABT1BTZ9_9BACT</name>
<dbReference type="PANTHER" id="PTHR31490:SF90">
    <property type="entry name" value="ENDO-1,4-BETA-XYLANASE A"/>
    <property type="match status" value="1"/>
</dbReference>
<dbReference type="PRINTS" id="PR00134">
    <property type="entry name" value="GLHYDRLASE10"/>
</dbReference>
<accession>A0ABT1BTZ9</accession>
<dbReference type="InterPro" id="IPR044846">
    <property type="entry name" value="GH10"/>
</dbReference>
<keyword evidence="1 6" id="KW-0378">Hydrolase</keyword>
<evidence type="ECO:0000313" key="8">
    <source>
        <dbReference type="EMBL" id="MCO6024554.1"/>
    </source>
</evidence>
<dbReference type="Proteomes" id="UP001204015">
    <property type="component" value="Unassembled WGS sequence"/>
</dbReference>
<dbReference type="EC" id="3.2.1.8" evidence="6"/>
<dbReference type="PANTHER" id="PTHR31490">
    <property type="entry name" value="GLYCOSYL HYDROLASE"/>
    <property type="match status" value="1"/>
</dbReference>